<name>A0A090EH90_MESPL</name>
<gene>
    <name evidence="1" type="ORF">MPL3356_70186</name>
</gene>
<evidence type="ECO:0000313" key="2">
    <source>
        <dbReference type="Proteomes" id="UP000045285"/>
    </source>
</evidence>
<sequence>MARRAAKTARRGGCPAFRPKVAPRGGYAEDGPAMRLVAPCPDTAPTENNFALFLGIALILPSPKLTRRAIDRCRTTYSSPTTTRISARSSVSRWKRPA</sequence>
<dbReference type="Proteomes" id="UP000045285">
    <property type="component" value="Unassembled WGS sequence"/>
</dbReference>
<proteinExistence type="predicted"/>
<protein>
    <submittedName>
        <fullName evidence="1">Uncharacterized protein</fullName>
    </submittedName>
</protein>
<reference evidence="2" key="1">
    <citation type="submission" date="2014-08" db="EMBL/GenBank/DDBJ databases">
        <authorList>
            <person name="Moulin L."/>
        </authorList>
    </citation>
    <scope>NUCLEOTIDE SEQUENCE [LARGE SCALE GENOMIC DNA]</scope>
</reference>
<organism evidence="1 2">
    <name type="scientific">Mesorhizobium plurifarium</name>
    <dbReference type="NCBI Taxonomy" id="69974"/>
    <lineage>
        <taxon>Bacteria</taxon>
        <taxon>Pseudomonadati</taxon>
        <taxon>Pseudomonadota</taxon>
        <taxon>Alphaproteobacteria</taxon>
        <taxon>Hyphomicrobiales</taxon>
        <taxon>Phyllobacteriaceae</taxon>
        <taxon>Mesorhizobium</taxon>
    </lineage>
</organism>
<accession>A0A090EH90</accession>
<dbReference type="EMBL" id="CCMZ01000067">
    <property type="protein sequence ID" value="CDX27721.1"/>
    <property type="molecule type" value="Genomic_DNA"/>
</dbReference>
<evidence type="ECO:0000313" key="1">
    <source>
        <dbReference type="EMBL" id="CDX27721.1"/>
    </source>
</evidence>
<keyword evidence="2" id="KW-1185">Reference proteome</keyword>
<dbReference type="AlphaFoldDB" id="A0A090EH90"/>